<evidence type="ECO:0000256" key="3">
    <source>
        <dbReference type="ARBA" id="ARBA00022475"/>
    </source>
</evidence>
<dbReference type="Proteomes" id="UP000199628">
    <property type="component" value="Unassembled WGS sequence"/>
</dbReference>
<organism evidence="9 10">
    <name type="scientific">Ruegeria marina</name>
    <dbReference type="NCBI Taxonomy" id="639004"/>
    <lineage>
        <taxon>Bacteria</taxon>
        <taxon>Pseudomonadati</taxon>
        <taxon>Pseudomonadota</taxon>
        <taxon>Alphaproteobacteria</taxon>
        <taxon>Rhodobacterales</taxon>
        <taxon>Roseobacteraceae</taxon>
        <taxon>Ruegeria</taxon>
    </lineage>
</organism>
<comment type="similarity">
    <text evidence="2 7">Belongs to the ExbD/TolR family.</text>
</comment>
<evidence type="ECO:0000256" key="5">
    <source>
        <dbReference type="ARBA" id="ARBA00022989"/>
    </source>
</evidence>
<dbReference type="PANTHER" id="PTHR30558">
    <property type="entry name" value="EXBD MEMBRANE COMPONENT OF PMF-DRIVEN MACROMOLECULE IMPORT SYSTEM"/>
    <property type="match status" value="1"/>
</dbReference>
<gene>
    <name evidence="9" type="ORF">SAMN04488239_11942</name>
</gene>
<dbReference type="EMBL" id="FMZV01000019">
    <property type="protein sequence ID" value="SDE43526.1"/>
    <property type="molecule type" value="Genomic_DNA"/>
</dbReference>
<dbReference type="GO" id="GO:0022857">
    <property type="term" value="F:transmembrane transporter activity"/>
    <property type="evidence" value="ECO:0007669"/>
    <property type="project" value="InterPro"/>
</dbReference>
<feature type="transmembrane region" description="Helical" evidence="8">
    <location>
        <begin position="12"/>
        <end position="33"/>
    </location>
</feature>
<dbReference type="STRING" id="639004.SAMN04488239_11942"/>
<keyword evidence="10" id="KW-1185">Reference proteome</keyword>
<evidence type="ECO:0000256" key="8">
    <source>
        <dbReference type="SAM" id="Phobius"/>
    </source>
</evidence>
<dbReference type="PANTHER" id="PTHR30558:SF3">
    <property type="entry name" value="BIOPOLYMER TRANSPORT PROTEIN EXBD-RELATED"/>
    <property type="match status" value="1"/>
</dbReference>
<sequence>MKLRRRARTTRAEPVVALIDVVFFLLVFFMLVARLDATAPFQVTPPVAGSGRDMPGGGVTISVARDGALAVNGRPAGPDWMDRVRYAAAADQVDLIRVNADAGTPLRHVLPLFSALEAAQLAEVVLVVTPEPVR</sequence>
<keyword evidence="7" id="KW-0653">Protein transport</keyword>
<dbReference type="Pfam" id="PF02472">
    <property type="entry name" value="ExbD"/>
    <property type="match status" value="1"/>
</dbReference>
<proteinExistence type="inferred from homology"/>
<keyword evidence="6 8" id="KW-0472">Membrane</keyword>
<keyword evidence="3" id="KW-1003">Cell membrane</keyword>
<keyword evidence="5 8" id="KW-1133">Transmembrane helix</keyword>
<evidence type="ECO:0000256" key="2">
    <source>
        <dbReference type="ARBA" id="ARBA00005811"/>
    </source>
</evidence>
<reference evidence="10" key="1">
    <citation type="submission" date="2016-10" db="EMBL/GenBank/DDBJ databases">
        <authorList>
            <person name="Varghese N."/>
            <person name="Submissions S."/>
        </authorList>
    </citation>
    <scope>NUCLEOTIDE SEQUENCE [LARGE SCALE GENOMIC DNA]</scope>
    <source>
        <strain evidence="10">CGMCC 1.9108</strain>
    </source>
</reference>
<keyword evidence="4 7" id="KW-0812">Transmembrane</keyword>
<evidence type="ECO:0000256" key="6">
    <source>
        <dbReference type="ARBA" id="ARBA00023136"/>
    </source>
</evidence>
<dbReference type="InterPro" id="IPR003400">
    <property type="entry name" value="ExbD"/>
</dbReference>
<accession>A0A1G7CXY9</accession>
<dbReference type="GO" id="GO:0005886">
    <property type="term" value="C:plasma membrane"/>
    <property type="evidence" value="ECO:0007669"/>
    <property type="project" value="UniProtKB-SubCell"/>
</dbReference>
<evidence type="ECO:0000256" key="7">
    <source>
        <dbReference type="RuleBase" id="RU003879"/>
    </source>
</evidence>
<dbReference type="RefSeq" id="WP_093036449.1">
    <property type="nucleotide sequence ID" value="NZ_FMZV01000019.1"/>
</dbReference>
<dbReference type="GO" id="GO:0015031">
    <property type="term" value="P:protein transport"/>
    <property type="evidence" value="ECO:0007669"/>
    <property type="project" value="UniProtKB-KW"/>
</dbReference>
<comment type="subcellular location">
    <subcellularLocation>
        <location evidence="1">Cell membrane</location>
        <topology evidence="1">Single-pass membrane protein</topology>
    </subcellularLocation>
    <subcellularLocation>
        <location evidence="7">Cell membrane</location>
        <topology evidence="7">Single-pass type II membrane protein</topology>
    </subcellularLocation>
</comment>
<dbReference type="OrthoDB" id="7853746at2"/>
<evidence type="ECO:0000313" key="10">
    <source>
        <dbReference type="Proteomes" id="UP000199628"/>
    </source>
</evidence>
<evidence type="ECO:0000256" key="1">
    <source>
        <dbReference type="ARBA" id="ARBA00004162"/>
    </source>
</evidence>
<protein>
    <submittedName>
        <fullName evidence="9">Biopolymer transport protein ExbD</fullName>
    </submittedName>
</protein>
<name>A0A1G7CXY9_9RHOB</name>
<evidence type="ECO:0000313" key="9">
    <source>
        <dbReference type="EMBL" id="SDE43526.1"/>
    </source>
</evidence>
<dbReference type="AlphaFoldDB" id="A0A1G7CXY9"/>
<evidence type="ECO:0000256" key="4">
    <source>
        <dbReference type="ARBA" id="ARBA00022692"/>
    </source>
</evidence>
<keyword evidence="7" id="KW-0813">Transport</keyword>